<protein>
    <recommendedName>
        <fullName evidence="1">BEACH domain-containing protein</fullName>
    </recommendedName>
</protein>
<dbReference type="InterPro" id="IPR036372">
    <property type="entry name" value="BEACH_dom_sf"/>
</dbReference>
<gene>
    <name evidence="2" type="ORF">HJC23_001456</name>
</gene>
<dbReference type="InterPro" id="IPR000409">
    <property type="entry name" value="BEACH_dom"/>
</dbReference>
<name>A0ABD3PAF0_9STRA</name>
<dbReference type="PROSITE" id="PS50197">
    <property type="entry name" value="BEACH"/>
    <property type="match status" value="1"/>
</dbReference>
<dbReference type="PANTHER" id="PTHR13743:SF123">
    <property type="entry name" value="PROTEIN FAN"/>
    <property type="match status" value="1"/>
</dbReference>
<dbReference type="Gene3D" id="1.10.1540.10">
    <property type="entry name" value="BEACH domain"/>
    <property type="match status" value="1"/>
</dbReference>
<accession>A0ABD3PAF0</accession>
<organism evidence="2 3">
    <name type="scientific">Cyclotella cryptica</name>
    <dbReference type="NCBI Taxonomy" id="29204"/>
    <lineage>
        <taxon>Eukaryota</taxon>
        <taxon>Sar</taxon>
        <taxon>Stramenopiles</taxon>
        <taxon>Ochrophyta</taxon>
        <taxon>Bacillariophyta</taxon>
        <taxon>Coscinodiscophyceae</taxon>
        <taxon>Thalassiosirophycidae</taxon>
        <taxon>Stephanodiscales</taxon>
        <taxon>Stephanodiscaceae</taxon>
        <taxon>Cyclotella</taxon>
    </lineage>
</organism>
<evidence type="ECO:0000313" key="3">
    <source>
        <dbReference type="Proteomes" id="UP001516023"/>
    </source>
</evidence>
<evidence type="ECO:0000259" key="1">
    <source>
        <dbReference type="PROSITE" id="PS50197"/>
    </source>
</evidence>
<dbReference type="AlphaFoldDB" id="A0ABD3PAF0"/>
<dbReference type="SUPFAM" id="SSF81837">
    <property type="entry name" value="BEACH domain"/>
    <property type="match status" value="1"/>
</dbReference>
<comment type="caution">
    <text evidence="2">The sequence shown here is derived from an EMBL/GenBank/DDBJ whole genome shotgun (WGS) entry which is preliminary data.</text>
</comment>
<feature type="domain" description="BEACH" evidence="1">
    <location>
        <begin position="1"/>
        <end position="95"/>
    </location>
</feature>
<sequence>MGLQLGNLQSGERVNDVLLPSWANSAKHFLRLSRVALKSDYYLNAIQSEEERKRVELQANEFGIVPDQLFGKEHPLKNASWDSIDGVVLPDHPRF</sequence>
<dbReference type="Proteomes" id="UP001516023">
    <property type="component" value="Unassembled WGS sequence"/>
</dbReference>
<dbReference type="EMBL" id="JABMIG020000222">
    <property type="protein sequence ID" value="KAL3785078.1"/>
    <property type="molecule type" value="Genomic_DNA"/>
</dbReference>
<dbReference type="Pfam" id="PF02138">
    <property type="entry name" value="Beach"/>
    <property type="match status" value="1"/>
</dbReference>
<evidence type="ECO:0000313" key="2">
    <source>
        <dbReference type="EMBL" id="KAL3785078.1"/>
    </source>
</evidence>
<dbReference type="InterPro" id="IPR050865">
    <property type="entry name" value="BEACH_Domain"/>
</dbReference>
<reference evidence="2 3" key="1">
    <citation type="journal article" date="2020" name="G3 (Bethesda)">
        <title>Improved Reference Genome for Cyclotella cryptica CCMP332, a Model for Cell Wall Morphogenesis, Salinity Adaptation, and Lipid Production in Diatoms (Bacillariophyta).</title>
        <authorList>
            <person name="Roberts W.R."/>
            <person name="Downey K.M."/>
            <person name="Ruck E.C."/>
            <person name="Traller J.C."/>
            <person name="Alverson A.J."/>
        </authorList>
    </citation>
    <scope>NUCLEOTIDE SEQUENCE [LARGE SCALE GENOMIC DNA]</scope>
    <source>
        <strain evidence="2 3">CCMP332</strain>
    </source>
</reference>
<dbReference type="PANTHER" id="PTHR13743">
    <property type="entry name" value="BEIGE/BEACH-RELATED"/>
    <property type="match status" value="1"/>
</dbReference>
<proteinExistence type="predicted"/>
<keyword evidence="3" id="KW-1185">Reference proteome</keyword>